<feature type="domain" description="Filamentous haemagglutinin FhaB/tRNA nuclease CdiA-like TPS" evidence="5">
    <location>
        <begin position="19"/>
        <end position="130"/>
    </location>
</feature>
<dbReference type="SUPFAM" id="SSF51126">
    <property type="entry name" value="Pectin lyase-like"/>
    <property type="match status" value="1"/>
</dbReference>
<dbReference type="EMBL" id="CP000529">
    <property type="protein sequence ID" value="ABM39306.1"/>
    <property type="molecule type" value="Genomic_DNA"/>
</dbReference>
<feature type="chain" id="PRO_5002640215" evidence="4">
    <location>
        <begin position="26"/>
        <end position="956"/>
    </location>
</feature>
<keyword evidence="7" id="KW-1185">Reference proteome</keyword>
<evidence type="ECO:0000256" key="3">
    <source>
        <dbReference type="ARBA" id="ARBA00022729"/>
    </source>
</evidence>
<keyword evidence="2" id="KW-0964">Secreted</keyword>
<dbReference type="STRING" id="365044.Pnap_4014"/>
<accession>A1VUH8</accession>
<evidence type="ECO:0000256" key="1">
    <source>
        <dbReference type="ARBA" id="ARBA00004613"/>
    </source>
</evidence>
<protein>
    <submittedName>
        <fullName evidence="6">Filamentous hemagglutinin family outer membrane protein</fullName>
    </submittedName>
</protein>
<dbReference type="RefSeq" id="WP_011803370.1">
    <property type="nucleotide sequence ID" value="NC_008781.1"/>
</dbReference>
<evidence type="ECO:0000313" key="7">
    <source>
        <dbReference type="Proteomes" id="UP000000644"/>
    </source>
</evidence>
<keyword evidence="3 4" id="KW-0732">Signal</keyword>
<sequence>MKTTHAIIAGALLATAVMLAGGASAQTVVNGQASFQQIGNVRTITNTPGTIIQWPGFSIGAGEVTRFVQQNAASAVLNRITGQEPSLILGALQSNGRVFLVNPNGVLFGAGSRVDVNGLVASSLTISNSDFLAGKMNFSAGAVAGHVVNQGSISTPGGGQVILIAPQVGNSGLIHSPGGEVVLAAGRSVKLADSQNPALHVVVSAPQDQAVNLGQIVAQSGRIGIFGNLVNQRGLVSADQAAMGANGQIVLKASGDLLLEAGSLTSASGAGDSTGGTIHLLGERVGLTGNARVDASGQAGGGTVLIGGDYRGQNPAIANAKQVYVSGGATIRADALASGNGGKVIAWSDGTTRVYGSISARGGAQSGNGGFVETSGHTLDMRGRVDTRAPNGRTGTLLLDPTNLYIANDQASAASAGMTGSDTSAETFVASGPVSDSLLTVATLEAALANNMVTVTTDNASGTGAGMIHVVNPVTWASDTGLTLHANAGIEINAALTGGRGSRLELYTASGNINQTAPLSVVALSARADNGSVNLTHRDNQVERLAGFANGAGGFNYRGNGTPLVIGMAGPEDGITSLGSGPINVAVTGDLTLQSPVSSQAGDIVLAAGNFDNQSTVDSVSGRVTVQGAVLRPSLADCIANTALAGCTAVLPILAACQADPAIPGCSAVLPPPTLDACIAAPATSGCAAVLPTLTQCTIAPSTAGCSVVLPTLASCIASPTLAGCAAVLPTLAQCVASPALAGCAAVLPTLSQCIASPALAGCAAVLPTLSQCTITPLTAGCSVVLPSLNACVASPALAGCAAVLPALSQCIASPALAGCTTVLPTLAQCVASPALAGCAAVLPRLSQCVASPTLAGCSVVLPTLAQCTASPTLQGCSAVLPPASICVSNPASPGCAVVVPPVQIGANSPVDQALNATINIINTSGNGTALLTQLFTQPNDARGTADASIKKTFCN</sequence>
<dbReference type="Proteomes" id="UP000000644">
    <property type="component" value="Chromosome"/>
</dbReference>
<reference evidence="7" key="1">
    <citation type="journal article" date="2009" name="Environ. Microbiol.">
        <title>The genome of Polaromonas naphthalenivorans strain CJ2, isolated from coal tar-contaminated sediment, reveals physiological and metabolic versatility and evolution through extensive horizontal gene transfer.</title>
        <authorList>
            <person name="Yagi J.M."/>
            <person name="Sims D."/>
            <person name="Brettin T."/>
            <person name="Bruce D."/>
            <person name="Madsen E.L."/>
        </authorList>
    </citation>
    <scope>NUCLEOTIDE SEQUENCE [LARGE SCALE GENOMIC DNA]</scope>
    <source>
        <strain evidence="7">CJ2</strain>
    </source>
</reference>
<dbReference type="NCBIfam" id="TIGR01901">
    <property type="entry name" value="adhes_NPXG"/>
    <property type="match status" value="1"/>
</dbReference>
<proteinExistence type="predicted"/>
<dbReference type="Gene3D" id="2.160.20.10">
    <property type="entry name" value="Single-stranded right-handed beta-helix, Pectin lyase-like"/>
    <property type="match status" value="1"/>
</dbReference>
<dbReference type="PANTHER" id="PTHR12338">
    <property type="entry name" value="AUTOTRANSPORTER"/>
    <property type="match status" value="1"/>
</dbReference>
<dbReference type="InterPro" id="IPR011050">
    <property type="entry name" value="Pectin_lyase_fold/virulence"/>
</dbReference>
<evidence type="ECO:0000256" key="4">
    <source>
        <dbReference type="SAM" id="SignalP"/>
    </source>
</evidence>
<dbReference type="KEGG" id="pna:Pnap_4014"/>
<gene>
    <name evidence="6" type="ordered locus">Pnap_4014</name>
</gene>
<dbReference type="GO" id="GO:0005576">
    <property type="term" value="C:extracellular region"/>
    <property type="evidence" value="ECO:0007669"/>
    <property type="project" value="UniProtKB-SubCell"/>
</dbReference>
<dbReference type="HOGENOM" id="CLU_308560_0_0_4"/>
<dbReference type="InterPro" id="IPR012334">
    <property type="entry name" value="Pectin_lyas_fold"/>
</dbReference>
<feature type="signal peptide" evidence="4">
    <location>
        <begin position="1"/>
        <end position="25"/>
    </location>
</feature>
<dbReference type="PANTHER" id="PTHR12338:SF8">
    <property type="entry name" value="HEME_HEMOPEXIN-BINDING PROTEIN"/>
    <property type="match status" value="1"/>
</dbReference>
<dbReference type="SMART" id="SM00912">
    <property type="entry name" value="Haemagg_act"/>
    <property type="match status" value="1"/>
</dbReference>
<dbReference type="AlphaFoldDB" id="A1VUH8"/>
<organism evidence="6 7">
    <name type="scientific">Polaromonas naphthalenivorans (strain CJ2)</name>
    <dbReference type="NCBI Taxonomy" id="365044"/>
    <lineage>
        <taxon>Bacteria</taxon>
        <taxon>Pseudomonadati</taxon>
        <taxon>Pseudomonadota</taxon>
        <taxon>Betaproteobacteria</taxon>
        <taxon>Burkholderiales</taxon>
        <taxon>Comamonadaceae</taxon>
        <taxon>Polaromonas</taxon>
    </lineage>
</organism>
<name>A1VUH8_POLNA</name>
<evidence type="ECO:0000256" key="2">
    <source>
        <dbReference type="ARBA" id="ARBA00022525"/>
    </source>
</evidence>
<dbReference type="Pfam" id="PF05860">
    <property type="entry name" value="TPS"/>
    <property type="match status" value="1"/>
</dbReference>
<evidence type="ECO:0000313" key="6">
    <source>
        <dbReference type="EMBL" id="ABM39306.1"/>
    </source>
</evidence>
<dbReference type="eggNOG" id="COG3210">
    <property type="taxonomic scope" value="Bacteria"/>
</dbReference>
<dbReference type="OrthoDB" id="218680at2"/>
<dbReference type="InterPro" id="IPR050909">
    <property type="entry name" value="Bact_Autotransporter_VF"/>
</dbReference>
<dbReference type="InterPro" id="IPR008638">
    <property type="entry name" value="FhaB/CdiA-like_TPS"/>
</dbReference>
<comment type="subcellular location">
    <subcellularLocation>
        <location evidence="1">Secreted</location>
    </subcellularLocation>
</comment>
<evidence type="ECO:0000259" key="5">
    <source>
        <dbReference type="SMART" id="SM00912"/>
    </source>
</evidence>